<evidence type="ECO:0000256" key="2">
    <source>
        <dbReference type="ARBA" id="ARBA00011906"/>
    </source>
</evidence>
<dbReference type="InterPro" id="IPR050316">
    <property type="entry name" value="Tyrosinase/Hemocyanin"/>
</dbReference>
<name>A0A0C9WCY2_9AGAM</name>
<comment type="similarity">
    <text evidence="1">Belongs to the tyrosinase family.</text>
</comment>
<dbReference type="PRINTS" id="PR00092">
    <property type="entry name" value="TYROSINASE"/>
</dbReference>
<accession>A0A0C9WCY2</accession>
<dbReference type="HOGENOM" id="CLU_013691_3_2_1"/>
<dbReference type="Gene3D" id="1.10.1280.10">
    <property type="entry name" value="Di-copper center containing domain from catechol oxidase"/>
    <property type="match status" value="1"/>
</dbReference>
<dbReference type="OrthoDB" id="6132182at2759"/>
<dbReference type="InterPro" id="IPR008922">
    <property type="entry name" value="Di-copper_centre_dom_sf"/>
</dbReference>
<reference evidence="9 10" key="1">
    <citation type="submission" date="2014-04" db="EMBL/GenBank/DDBJ databases">
        <title>Evolutionary Origins and Diversification of the Mycorrhizal Mutualists.</title>
        <authorList>
            <consortium name="DOE Joint Genome Institute"/>
            <consortium name="Mycorrhizal Genomics Consortium"/>
            <person name="Kohler A."/>
            <person name="Kuo A."/>
            <person name="Nagy L.G."/>
            <person name="Floudas D."/>
            <person name="Copeland A."/>
            <person name="Barry K.W."/>
            <person name="Cichocki N."/>
            <person name="Veneault-Fourrey C."/>
            <person name="LaButti K."/>
            <person name="Lindquist E.A."/>
            <person name="Lipzen A."/>
            <person name="Lundell T."/>
            <person name="Morin E."/>
            <person name="Murat C."/>
            <person name="Riley R."/>
            <person name="Ohm R."/>
            <person name="Sun H."/>
            <person name="Tunlid A."/>
            <person name="Henrissat B."/>
            <person name="Grigoriev I.V."/>
            <person name="Hibbett D.S."/>
            <person name="Martin F."/>
        </authorList>
    </citation>
    <scope>NUCLEOTIDE SEQUENCE [LARGE SCALE GENOMIC DNA]</scope>
    <source>
        <strain evidence="9 10">MD-312</strain>
    </source>
</reference>
<evidence type="ECO:0000259" key="8">
    <source>
        <dbReference type="PROSITE" id="PS00498"/>
    </source>
</evidence>
<keyword evidence="3" id="KW-0479">Metal-binding</keyword>
<dbReference type="GO" id="GO:0042438">
    <property type="term" value="P:melanin biosynthetic process"/>
    <property type="evidence" value="ECO:0007669"/>
    <property type="project" value="UniProtKB-KW"/>
</dbReference>
<evidence type="ECO:0000256" key="7">
    <source>
        <dbReference type="ARBA" id="ARBA00048881"/>
    </source>
</evidence>
<dbReference type="EC" id="1.14.18.1" evidence="2"/>
<dbReference type="AlphaFoldDB" id="A0A0C9WCY2"/>
<dbReference type="GO" id="GO:0004503">
    <property type="term" value="F:tyrosinase activity"/>
    <property type="evidence" value="ECO:0007669"/>
    <property type="project" value="UniProtKB-EC"/>
</dbReference>
<feature type="domain" description="Tyrosinase copper-binding" evidence="8">
    <location>
        <begin position="212"/>
        <end position="223"/>
    </location>
</feature>
<organism evidence="9 10">
    <name type="scientific">Hydnomerulius pinastri MD-312</name>
    <dbReference type="NCBI Taxonomy" id="994086"/>
    <lineage>
        <taxon>Eukaryota</taxon>
        <taxon>Fungi</taxon>
        <taxon>Dikarya</taxon>
        <taxon>Basidiomycota</taxon>
        <taxon>Agaricomycotina</taxon>
        <taxon>Agaricomycetes</taxon>
        <taxon>Agaricomycetidae</taxon>
        <taxon>Boletales</taxon>
        <taxon>Boletales incertae sedis</taxon>
        <taxon>Leucogyrophana</taxon>
    </lineage>
</organism>
<evidence type="ECO:0000256" key="3">
    <source>
        <dbReference type="ARBA" id="ARBA00022723"/>
    </source>
</evidence>
<sequence length="564" mass="63533">MKFLQQSIGEYVDAVVKKIVEQYPEEAGLWMPAAEELRFPYWDWADPKVSEEGLPPLFYDETLDIKIPGLGGETKPAKNPFAYFSFDSIPEGFAKFQRDKNTAHFDEWKRTFRHAPSAPDASESNIPLLQEGLKMKAEGIRRQVGTLFAFRDDRDASKRHMCSLNKGANQYIEGKAKDQYIFHSSLESVHNAIHGASGGNGHMSNPDYAAFDPFFFFHHSNCDRLLALWEWCYPQYWMGDGYTVNGKTVNWTQQIGNRNNNIGNGNCDTITSSNGGYLSPFMKEDGTYWTGEDTRFLTPDAPGPRKWYSYKEFQGVKVDVDASPEERVKARGRIMAYYGYDTLTAKNQKIRGVQHVPVGDFLLPSHYKTRKGFRLFQLQVTLPEFAFNGSYEFELSYARPGKKDRHIGCVTVFARSDDSACEACETRRASSAECHGVIPLPPAFVSEMILDSKVDRSQLTAEITADIIKKCLRGELKESTELLAFANGSGVYTDTTFKRLRPQLSPSEVTLLSSAVAEDPNDPDVPACSFDWQPHGEVFPVCSSIFLHECTTNLPPSRMAGCRL</sequence>
<dbReference type="PANTHER" id="PTHR11474:SF76">
    <property type="entry name" value="SHKT DOMAIN-CONTAINING PROTEIN"/>
    <property type="match status" value="1"/>
</dbReference>
<keyword evidence="4" id="KW-0186">Copper</keyword>
<dbReference type="PANTHER" id="PTHR11474">
    <property type="entry name" value="TYROSINASE FAMILY MEMBER"/>
    <property type="match status" value="1"/>
</dbReference>
<comment type="catalytic activity">
    <reaction evidence="7">
        <text>L-tyrosine + O2 = L-dopaquinone + H2O</text>
        <dbReference type="Rhea" id="RHEA:18117"/>
        <dbReference type="ChEBI" id="CHEBI:15377"/>
        <dbReference type="ChEBI" id="CHEBI:15379"/>
        <dbReference type="ChEBI" id="CHEBI:57924"/>
        <dbReference type="ChEBI" id="CHEBI:58315"/>
        <dbReference type="EC" id="1.14.18.1"/>
    </reaction>
</comment>
<dbReference type="Proteomes" id="UP000053820">
    <property type="component" value="Unassembled WGS sequence"/>
</dbReference>
<keyword evidence="5" id="KW-0470">Melanin biosynthesis</keyword>
<keyword evidence="10" id="KW-1185">Reference proteome</keyword>
<dbReference type="EMBL" id="KN839854">
    <property type="protein sequence ID" value="KIJ62546.1"/>
    <property type="molecule type" value="Genomic_DNA"/>
</dbReference>
<evidence type="ECO:0000256" key="5">
    <source>
        <dbReference type="ARBA" id="ARBA00023101"/>
    </source>
</evidence>
<evidence type="ECO:0000313" key="9">
    <source>
        <dbReference type="EMBL" id="KIJ62546.1"/>
    </source>
</evidence>
<dbReference type="PROSITE" id="PS00498">
    <property type="entry name" value="TYROSINASE_2"/>
    <property type="match status" value="1"/>
</dbReference>
<evidence type="ECO:0000313" key="10">
    <source>
        <dbReference type="Proteomes" id="UP000053820"/>
    </source>
</evidence>
<evidence type="ECO:0000256" key="4">
    <source>
        <dbReference type="ARBA" id="ARBA00023008"/>
    </source>
</evidence>
<dbReference type="Pfam" id="PF00264">
    <property type="entry name" value="Tyrosinase"/>
    <property type="match status" value="1"/>
</dbReference>
<dbReference type="InterPro" id="IPR002227">
    <property type="entry name" value="Tyrosinase_Cu-bd"/>
</dbReference>
<dbReference type="GO" id="GO:0046872">
    <property type="term" value="F:metal ion binding"/>
    <property type="evidence" value="ECO:0007669"/>
    <property type="project" value="UniProtKB-KW"/>
</dbReference>
<comment type="catalytic activity">
    <reaction evidence="6">
        <text>2 L-dopa + O2 = 2 L-dopaquinone + 2 H2O</text>
        <dbReference type="Rhea" id="RHEA:34287"/>
        <dbReference type="ChEBI" id="CHEBI:15377"/>
        <dbReference type="ChEBI" id="CHEBI:15379"/>
        <dbReference type="ChEBI" id="CHEBI:57504"/>
        <dbReference type="ChEBI" id="CHEBI:57924"/>
        <dbReference type="EC" id="1.14.18.1"/>
    </reaction>
</comment>
<dbReference type="SUPFAM" id="SSF48056">
    <property type="entry name" value="Di-copper centre-containing domain"/>
    <property type="match status" value="1"/>
</dbReference>
<gene>
    <name evidence="9" type="ORF">HYDPIDRAFT_94060</name>
</gene>
<evidence type="ECO:0000256" key="6">
    <source>
        <dbReference type="ARBA" id="ARBA00048233"/>
    </source>
</evidence>
<evidence type="ECO:0000256" key="1">
    <source>
        <dbReference type="ARBA" id="ARBA00009928"/>
    </source>
</evidence>
<proteinExistence type="inferred from homology"/>
<protein>
    <recommendedName>
        <fullName evidence="2">tyrosinase</fullName>
        <ecNumber evidence="2">1.14.18.1</ecNumber>
    </recommendedName>
</protein>